<dbReference type="RefSeq" id="WP_044834562.1">
    <property type="nucleotide sequence ID" value="NZ_CP059735.1"/>
</dbReference>
<reference evidence="1 2" key="2">
    <citation type="journal article" date="2022" name="Mar. Drugs">
        <title>Bioassay-Guided Fractionation Leads to the Detection of Cholic Acid Generated by the Rare Thalassomonas sp.</title>
        <authorList>
            <person name="Pheiffer F."/>
            <person name="Schneider Y.K."/>
            <person name="Hansen E.H."/>
            <person name="Andersen J.H."/>
            <person name="Isaksson J."/>
            <person name="Busche T."/>
            <person name="R C."/>
            <person name="Kalinowski J."/>
            <person name="Zyl L.V."/>
            <person name="Trindade M."/>
        </authorList>
    </citation>
    <scope>NUCLEOTIDE SEQUENCE [LARGE SCALE GENOMIC DNA]</scope>
    <source>
        <strain evidence="1 2">A5K-106</strain>
    </source>
</reference>
<organism evidence="1 2">
    <name type="scientific">Thalassomonas actiniarum</name>
    <dbReference type="NCBI Taxonomy" id="485447"/>
    <lineage>
        <taxon>Bacteria</taxon>
        <taxon>Pseudomonadati</taxon>
        <taxon>Pseudomonadota</taxon>
        <taxon>Gammaproteobacteria</taxon>
        <taxon>Alteromonadales</taxon>
        <taxon>Colwelliaceae</taxon>
        <taxon>Thalassomonas</taxon>
    </lineage>
</organism>
<dbReference type="NCBIfam" id="TIGR02501">
    <property type="entry name" value="type_III_yscE"/>
    <property type="match status" value="1"/>
</dbReference>
<reference evidence="1 2" key="1">
    <citation type="journal article" date="2015" name="Genome Announc.">
        <title>Draft Genome Sequences of Marine Isolates of Thalassomonas viridans and Thalassomonas actiniarum.</title>
        <authorList>
            <person name="Olonade I."/>
            <person name="van Zyl L.J."/>
            <person name="Trindade M."/>
        </authorList>
    </citation>
    <scope>NUCLEOTIDE SEQUENCE [LARGE SCALE GENOMIC DNA]</scope>
    <source>
        <strain evidence="1 2">A5K-106</strain>
    </source>
</reference>
<dbReference type="KEGG" id="tact:SG35_014640"/>
<dbReference type="Proteomes" id="UP000032568">
    <property type="component" value="Chromosome"/>
</dbReference>
<proteinExistence type="predicted"/>
<accession>A0AAE9YL22</accession>
<keyword evidence="2" id="KW-1185">Reference proteome</keyword>
<dbReference type="AlphaFoldDB" id="A0AAE9YL22"/>
<name>A0AAE9YL22_9GAMM</name>
<dbReference type="Pfam" id="PF08988">
    <property type="entry name" value="T3SS_needle_E"/>
    <property type="match status" value="1"/>
</dbReference>
<gene>
    <name evidence="1" type="ORF">SG35_014640</name>
</gene>
<dbReference type="Gene3D" id="1.20.5.420">
    <property type="entry name" value="Immunoglobulin FC, subunit C"/>
    <property type="match status" value="1"/>
</dbReference>
<dbReference type="InterPro" id="IPR012671">
    <property type="entry name" value="T3SS_PscE/YscE"/>
</dbReference>
<dbReference type="EMBL" id="CP059735">
    <property type="protein sequence ID" value="WDD96618.1"/>
    <property type="molecule type" value="Genomic_DNA"/>
</dbReference>
<protein>
    <submittedName>
        <fullName evidence="1">EscE/YscE/SsaE family type III secretion system needle protein co-chaperone</fullName>
    </submittedName>
</protein>
<evidence type="ECO:0000313" key="2">
    <source>
        <dbReference type="Proteomes" id="UP000032568"/>
    </source>
</evidence>
<sequence length="75" mass="8831">MNNWLKIPMEHEISKDFNGQFIGRQKQVFMDRERKLKQQMACGGTAEQFRQLELEKQALAAALEVIDSVWNKLHQ</sequence>
<evidence type="ECO:0000313" key="1">
    <source>
        <dbReference type="EMBL" id="WDD96618.1"/>
    </source>
</evidence>